<evidence type="ECO:0000313" key="2">
    <source>
        <dbReference type="EMBL" id="GEA30790.1"/>
    </source>
</evidence>
<comment type="caution">
    <text evidence="2">The sequence shown here is derived from an EMBL/GenBank/DDBJ whole genome shotgun (WGS) entry which is preliminary data.</text>
</comment>
<evidence type="ECO:0000313" key="3">
    <source>
        <dbReference type="Proteomes" id="UP000325212"/>
    </source>
</evidence>
<gene>
    <name evidence="2" type="ORF">CDIOL_17130</name>
</gene>
<dbReference type="Proteomes" id="UP000325212">
    <property type="component" value="Unassembled WGS sequence"/>
</dbReference>
<accession>A0AAV3VXX8</accession>
<feature type="compositionally biased region" description="Basic and acidic residues" evidence="1">
    <location>
        <begin position="109"/>
        <end position="133"/>
    </location>
</feature>
<dbReference type="AlphaFoldDB" id="A0AAV3VXX8"/>
<organism evidence="2 3">
    <name type="scientific">Clostridium diolis</name>
    <dbReference type="NCBI Taxonomy" id="223919"/>
    <lineage>
        <taxon>Bacteria</taxon>
        <taxon>Bacillati</taxon>
        <taxon>Bacillota</taxon>
        <taxon>Clostridia</taxon>
        <taxon>Eubacteriales</taxon>
        <taxon>Clostridiaceae</taxon>
        <taxon>Clostridium</taxon>
    </lineage>
</organism>
<feature type="compositionally biased region" description="Low complexity" evidence="1">
    <location>
        <begin position="134"/>
        <end position="143"/>
    </location>
</feature>
<evidence type="ECO:0000256" key="1">
    <source>
        <dbReference type="SAM" id="MobiDB-lite"/>
    </source>
</evidence>
<dbReference type="RefSeq" id="WP_039773607.1">
    <property type="nucleotide sequence ID" value="NZ_BJLA01000004.1"/>
</dbReference>
<sequence>MDIERKKELLLLVDSIAKDIRNDNCGNYTPKIINAIEIAKKYNDMKKFGVVLEKLKSTTFGGNSEKEGYANFVDNIVNKREYKINTLNFEELEFVFSWVGRIIKTKKSNENYDNKNNNFHDRNKNNNYHDRNSNKFNKSNINKYSKEKTKSYYSTKSDSNEGLSSMAEQLMKWKSK</sequence>
<name>A0AAV3VXX8_9CLOT</name>
<reference evidence="2 3" key="1">
    <citation type="submission" date="2019-06" db="EMBL/GenBank/DDBJ databases">
        <title>Draft genome sequence of Clostridium diolis DSM 15410.</title>
        <authorList>
            <person name="Kobayashi H."/>
            <person name="Tanizawa Y."/>
            <person name="Tohno M."/>
        </authorList>
    </citation>
    <scope>NUCLEOTIDE SEQUENCE [LARGE SCALE GENOMIC DNA]</scope>
    <source>
        <strain evidence="2 3">DSM 15410</strain>
    </source>
</reference>
<proteinExistence type="predicted"/>
<protein>
    <submittedName>
        <fullName evidence="2">Uncharacterized protein</fullName>
    </submittedName>
</protein>
<keyword evidence="3" id="KW-1185">Reference proteome</keyword>
<feature type="region of interest" description="Disordered" evidence="1">
    <location>
        <begin position="109"/>
        <end position="160"/>
    </location>
</feature>
<dbReference type="EMBL" id="BJLA01000004">
    <property type="protein sequence ID" value="GEA30790.1"/>
    <property type="molecule type" value="Genomic_DNA"/>
</dbReference>